<name>A0A8B6Q884_9CAUD</name>
<protein>
    <submittedName>
        <fullName evidence="1">Uncharacterized protein</fullName>
    </submittedName>
</protein>
<organism evidence="1 2">
    <name type="scientific">Stenotrophomonas phage Salva</name>
    <dbReference type="NCBI Taxonomy" id="2801524"/>
    <lineage>
        <taxon>Viruses</taxon>
        <taxon>Duplodnaviria</taxon>
        <taxon>Heunggongvirae</taxon>
        <taxon>Uroviricota</taxon>
        <taxon>Caudoviricetes</taxon>
        <taxon>Beaumontvirinae</taxon>
        <taxon>Salvavirus</taxon>
        <taxon>Salvavirus salva</taxon>
    </lineage>
</organism>
<sequence length="263" mass="29563">MNYIEAANSTNTDVFHEGMKMGTVIELLHQLIDIGTTLDAVKKYQFYGRKTEETQDIERYQNHMAISYNPDAEVNPWIEEVNFAALLPGRERTDAIRLYHAIIGGITESVEMAQALLEAIYDNKPLDEVNLLEETGDGMWYTAALLRVLGKTFEDAQRANVAKLNKRYPNGSFDAFLAQQENRDLDAERKVLEAGIPEGYRLPETDGEGHITEVCSPNGYVRLAPGERKDRLAELRASPVVQAMSLEEQSEVLSNARAQLDRA</sequence>
<accession>A0A8B6Q884</accession>
<dbReference type="EMBL" id="MW393850">
    <property type="protein sequence ID" value="QQM18239.1"/>
    <property type="molecule type" value="Genomic_DNA"/>
</dbReference>
<dbReference type="Gene3D" id="1.10.287.1080">
    <property type="entry name" value="MazG-like"/>
    <property type="match status" value="1"/>
</dbReference>
<keyword evidence="2" id="KW-1185">Reference proteome</keyword>
<proteinExistence type="predicted"/>
<reference evidence="1 2" key="1">
    <citation type="submission" date="2020-12" db="EMBL/GenBank/DDBJ databases">
        <title>Complete genome sequence of Stenotrophomonas maltophilia phage Salva.</title>
        <authorList>
            <person name="Jefferson B."/>
            <person name="Yao G."/>
            <person name="Clark J."/>
            <person name="Le T."/>
            <person name="Young R."/>
            <person name="Gonzalez C."/>
            <person name="Liu M."/>
        </authorList>
    </citation>
    <scope>NUCLEOTIDE SEQUENCE [LARGE SCALE GENOMIC DNA]</scope>
</reference>
<dbReference type="SUPFAM" id="SSF101386">
    <property type="entry name" value="all-alpha NTP pyrophosphatases"/>
    <property type="match status" value="1"/>
</dbReference>
<dbReference type="Proteomes" id="UP000595272">
    <property type="component" value="Segment"/>
</dbReference>
<gene>
    <name evidence="1" type="ORF">CPT_Salva_076</name>
</gene>
<evidence type="ECO:0000313" key="2">
    <source>
        <dbReference type="Proteomes" id="UP000595272"/>
    </source>
</evidence>
<evidence type="ECO:0000313" key="1">
    <source>
        <dbReference type="EMBL" id="QQM18239.1"/>
    </source>
</evidence>